<name>A0A2P6PM86_ROSCH</name>
<keyword evidence="2" id="KW-0805">Transcription regulation</keyword>
<dbReference type="InterPro" id="IPR044837">
    <property type="entry name" value="REM16-like"/>
</dbReference>
<dbReference type="GO" id="GO:0005634">
    <property type="term" value="C:nucleus"/>
    <property type="evidence" value="ECO:0007669"/>
    <property type="project" value="UniProtKB-SubCell"/>
</dbReference>
<sequence>MAVVEEHKESSSCPQPKLEKVRQPKNEDKDKPFCQNSSRLKQMTKNNVVSAKPMKSDSHKPKTCKKAKVKSLYDTSKAQCSVLERANELAANLAPEFPSLVKVMMPSHVTRVFWLGIPRSFCREHMPKDDTMIVLEDENGEEYQTKYLVAKEGLSGGWRAFSAAHKLLEGDVLVFHKVMPSKLKVYIVRSTGSDEVDCSLGLIKFDHGIRRIKATEVTACESSKNGKLEPISVETLHENVQKENTTACNTMSGPISNQYQIDSEVLYSEVLDGIRLSESVIPFKEVSCIENFKVTVSGSIINAEISEHHLIKYYELCRSQNSFLHEHILERLNSSLVAGIISETVNLSDAIRACKITTSECDFWTWDRTLQASEMLGMNVGFLRARLDQLASLASKSKLCKEARLARDQAVKDMITLEAKLVRAREVINRLNFEIESLNTSSKKLEAMFKEVAKAPW</sequence>
<evidence type="ECO:0000256" key="2">
    <source>
        <dbReference type="ARBA" id="ARBA00023015"/>
    </source>
</evidence>
<feature type="region of interest" description="Disordered" evidence="6">
    <location>
        <begin position="1"/>
        <end position="62"/>
    </location>
</feature>
<dbReference type="PROSITE" id="PS50863">
    <property type="entry name" value="B3"/>
    <property type="match status" value="1"/>
</dbReference>
<feature type="compositionally biased region" description="Basic and acidic residues" evidence="6">
    <location>
        <begin position="1"/>
        <end position="10"/>
    </location>
</feature>
<keyword evidence="3" id="KW-0238">DNA-binding</keyword>
<evidence type="ECO:0000256" key="5">
    <source>
        <dbReference type="ARBA" id="ARBA00023242"/>
    </source>
</evidence>
<keyword evidence="5" id="KW-0539">Nucleus</keyword>
<dbReference type="SUPFAM" id="SSF101936">
    <property type="entry name" value="DNA-binding pseudobarrel domain"/>
    <property type="match status" value="1"/>
</dbReference>
<comment type="subcellular location">
    <subcellularLocation>
        <location evidence="1">Nucleus</location>
    </subcellularLocation>
</comment>
<feature type="compositionally biased region" description="Basic and acidic residues" evidence="6">
    <location>
        <begin position="17"/>
        <end position="32"/>
    </location>
</feature>
<feature type="compositionally biased region" description="Polar residues" evidence="6">
    <location>
        <begin position="34"/>
        <end position="49"/>
    </location>
</feature>
<dbReference type="EMBL" id="PDCK01000044">
    <property type="protein sequence ID" value="PRQ23039.1"/>
    <property type="molecule type" value="Genomic_DNA"/>
</dbReference>
<protein>
    <submittedName>
        <fullName evidence="8">Putative transcription factor B3-Domain family</fullName>
    </submittedName>
</protein>
<dbReference type="Gramene" id="PRQ23039">
    <property type="protein sequence ID" value="PRQ23039"/>
    <property type="gene ID" value="RchiOBHm_Chr6g0256811"/>
</dbReference>
<dbReference type="STRING" id="74649.A0A2P6PM86"/>
<organism evidence="8 9">
    <name type="scientific">Rosa chinensis</name>
    <name type="common">China rose</name>
    <dbReference type="NCBI Taxonomy" id="74649"/>
    <lineage>
        <taxon>Eukaryota</taxon>
        <taxon>Viridiplantae</taxon>
        <taxon>Streptophyta</taxon>
        <taxon>Embryophyta</taxon>
        <taxon>Tracheophyta</taxon>
        <taxon>Spermatophyta</taxon>
        <taxon>Magnoliopsida</taxon>
        <taxon>eudicotyledons</taxon>
        <taxon>Gunneridae</taxon>
        <taxon>Pentapetalae</taxon>
        <taxon>rosids</taxon>
        <taxon>fabids</taxon>
        <taxon>Rosales</taxon>
        <taxon>Rosaceae</taxon>
        <taxon>Rosoideae</taxon>
        <taxon>Rosoideae incertae sedis</taxon>
        <taxon>Rosa</taxon>
    </lineage>
</organism>
<evidence type="ECO:0000259" key="7">
    <source>
        <dbReference type="PROSITE" id="PS50863"/>
    </source>
</evidence>
<evidence type="ECO:0000313" key="8">
    <source>
        <dbReference type="EMBL" id="PRQ23039.1"/>
    </source>
</evidence>
<dbReference type="CDD" id="cd10017">
    <property type="entry name" value="B3_DNA"/>
    <property type="match status" value="1"/>
</dbReference>
<dbReference type="Pfam" id="PF02362">
    <property type="entry name" value="B3"/>
    <property type="match status" value="1"/>
</dbReference>
<dbReference type="PANTHER" id="PTHR31391:SF101">
    <property type="entry name" value="B3 DOMAIN-CONTAINING PROTEIN OS01G0234100"/>
    <property type="match status" value="1"/>
</dbReference>
<keyword evidence="9" id="KW-1185">Reference proteome</keyword>
<gene>
    <name evidence="8" type="ORF">RchiOBHm_Chr6g0256811</name>
</gene>
<accession>A0A2P6PM86</accession>
<evidence type="ECO:0000256" key="6">
    <source>
        <dbReference type="SAM" id="MobiDB-lite"/>
    </source>
</evidence>
<dbReference type="InterPro" id="IPR015300">
    <property type="entry name" value="DNA-bd_pseudobarrel_sf"/>
</dbReference>
<evidence type="ECO:0000256" key="1">
    <source>
        <dbReference type="ARBA" id="ARBA00004123"/>
    </source>
</evidence>
<keyword evidence="4" id="KW-0804">Transcription</keyword>
<evidence type="ECO:0000256" key="4">
    <source>
        <dbReference type="ARBA" id="ARBA00023163"/>
    </source>
</evidence>
<dbReference type="OMA" id="GMISETI"/>
<evidence type="ECO:0000256" key="3">
    <source>
        <dbReference type="ARBA" id="ARBA00023125"/>
    </source>
</evidence>
<reference evidence="8 9" key="1">
    <citation type="journal article" date="2018" name="Nat. Genet.">
        <title>The Rosa genome provides new insights in the design of modern roses.</title>
        <authorList>
            <person name="Bendahmane M."/>
        </authorList>
    </citation>
    <scope>NUCLEOTIDE SEQUENCE [LARGE SCALE GENOMIC DNA]</scope>
    <source>
        <strain evidence="9">cv. Old Blush</strain>
    </source>
</reference>
<feature type="domain" description="TF-B3" evidence="7">
    <location>
        <begin position="100"/>
        <end position="191"/>
    </location>
</feature>
<dbReference type="PANTHER" id="PTHR31391">
    <property type="entry name" value="B3 DOMAIN-CONTAINING PROTEIN OS11G0197600-RELATED"/>
    <property type="match status" value="1"/>
</dbReference>
<comment type="caution">
    <text evidence="8">The sequence shown here is derived from an EMBL/GenBank/DDBJ whole genome shotgun (WGS) entry which is preliminary data.</text>
</comment>
<dbReference type="Gene3D" id="2.40.330.10">
    <property type="entry name" value="DNA-binding pseudobarrel domain"/>
    <property type="match status" value="1"/>
</dbReference>
<evidence type="ECO:0000313" key="9">
    <source>
        <dbReference type="Proteomes" id="UP000238479"/>
    </source>
</evidence>
<proteinExistence type="predicted"/>
<dbReference type="SMART" id="SM01019">
    <property type="entry name" value="B3"/>
    <property type="match status" value="1"/>
</dbReference>
<dbReference type="Proteomes" id="UP000238479">
    <property type="component" value="Chromosome 6"/>
</dbReference>
<dbReference type="InterPro" id="IPR003340">
    <property type="entry name" value="B3_DNA-bd"/>
</dbReference>
<dbReference type="AlphaFoldDB" id="A0A2P6PM86"/>
<dbReference type="GO" id="GO:0003677">
    <property type="term" value="F:DNA binding"/>
    <property type="evidence" value="ECO:0007669"/>
    <property type="project" value="UniProtKB-KW"/>
</dbReference>